<comment type="caution">
    <text evidence="1">The sequence shown here is derived from an EMBL/GenBank/DDBJ whole genome shotgun (WGS) entry which is preliminary data.</text>
</comment>
<accession>A0A8E2I8X8</accession>
<proteinExistence type="predicted"/>
<dbReference type="SUPFAM" id="SSF56112">
    <property type="entry name" value="Protein kinase-like (PK-like)"/>
    <property type="match status" value="1"/>
</dbReference>
<name>A0A8E2I8X8_9BACI</name>
<evidence type="ECO:0000313" key="2">
    <source>
        <dbReference type="Proteomes" id="UP000189761"/>
    </source>
</evidence>
<keyword evidence="2" id="KW-1185">Reference proteome</keyword>
<sequence length="198" mass="23309">MLKQIIQNWKQYCSDDNFVGIGSTRKVYRVLDYVIKVHLHPIGYKQSLNELKVYSSMADKGLDSLLAQTYYVDEFISVQTYYRPLELKDNQSYEIKVVEHQHLIPDLFEEVLEILDKKFDCFDLKDSSNYGLNNDGKLVFTDYGMTKSLYDKEWVPFAEKGIIPQIHFDFCKVCGIEKELRMYGDNDKDKRCYNCGKE</sequence>
<organism evidence="1 2">
    <name type="scientific">Heyndrickxia oleronia</name>
    <dbReference type="NCBI Taxonomy" id="38875"/>
    <lineage>
        <taxon>Bacteria</taxon>
        <taxon>Bacillati</taxon>
        <taxon>Bacillota</taxon>
        <taxon>Bacilli</taxon>
        <taxon>Bacillales</taxon>
        <taxon>Bacillaceae</taxon>
        <taxon>Heyndrickxia</taxon>
    </lineage>
</organism>
<evidence type="ECO:0000313" key="1">
    <source>
        <dbReference type="EMBL" id="OOP66440.1"/>
    </source>
</evidence>
<dbReference type="AlphaFoldDB" id="A0A8E2I8X8"/>
<dbReference type="RefSeq" id="WP_078111126.1">
    <property type="nucleotide sequence ID" value="NZ_CP065424.1"/>
</dbReference>
<dbReference type="EMBL" id="MTLA01000316">
    <property type="protein sequence ID" value="OOP66440.1"/>
    <property type="molecule type" value="Genomic_DNA"/>
</dbReference>
<protein>
    <recommendedName>
        <fullName evidence="3">Protein kinase</fullName>
    </recommendedName>
</protein>
<dbReference type="InterPro" id="IPR011009">
    <property type="entry name" value="Kinase-like_dom_sf"/>
</dbReference>
<dbReference type="Proteomes" id="UP000189761">
    <property type="component" value="Unassembled WGS sequence"/>
</dbReference>
<reference evidence="1 2" key="1">
    <citation type="submission" date="2017-01" db="EMBL/GenBank/DDBJ databases">
        <title>Draft genome sequence of Bacillus oleronius.</title>
        <authorList>
            <person name="Allam M."/>
        </authorList>
    </citation>
    <scope>NUCLEOTIDE SEQUENCE [LARGE SCALE GENOMIC DNA]</scope>
    <source>
        <strain evidence="1 2">DSM 9356</strain>
    </source>
</reference>
<evidence type="ECO:0008006" key="3">
    <source>
        <dbReference type="Google" id="ProtNLM"/>
    </source>
</evidence>
<gene>
    <name evidence="1" type="ORF">BWZ43_21065</name>
</gene>